<accession>A0AAD1D2S2</accession>
<proteinExistence type="predicted"/>
<evidence type="ECO:0000313" key="6">
    <source>
        <dbReference type="Proteomes" id="UP000276029"/>
    </source>
</evidence>
<dbReference type="InterPro" id="IPR019665">
    <property type="entry name" value="OxRdtase/DH_put_Rossmann_dom"/>
</dbReference>
<dbReference type="SUPFAM" id="SSF48179">
    <property type="entry name" value="6-phosphogluconate dehydrogenase C-terminal domain-like"/>
    <property type="match status" value="1"/>
</dbReference>
<evidence type="ECO:0000259" key="2">
    <source>
        <dbReference type="Pfam" id="PF10728"/>
    </source>
</evidence>
<feature type="domain" description="Putative oxidoreductase/dehydrogenase Rossmann-like" evidence="1">
    <location>
        <begin position="51"/>
        <end position="117"/>
    </location>
</feature>
<keyword evidence="6" id="KW-1185">Reference proteome</keyword>
<evidence type="ECO:0000313" key="5">
    <source>
        <dbReference type="Proteomes" id="UP000275727"/>
    </source>
</evidence>
<dbReference type="PANTHER" id="PTHR40459">
    <property type="entry name" value="CONSERVED HYPOTHETICAL ALANINE AND LEUCINE RICH PROTEIN"/>
    <property type="match status" value="1"/>
</dbReference>
<evidence type="ECO:0000259" key="1">
    <source>
        <dbReference type="Pfam" id="PF10727"/>
    </source>
</evidence>
<evidence type="ECO:0000313" key="3">
    <source>
        <dbReference type="EMBL" id="BBE32540.1"/>
    </source>
</evidence>
<dbReference type="EMBL" id="AP018711">
    <property type="protein sequence ID" value="BBE32540.1"/>
    <property type="molecule type" value="Genomic_DNA"/>
</dbReference>
<dbReference type="InterPro" id="IPR036291">
    <property type="entry name" value="NAD(P)-bd_dom_sf"/>
</dbReference>
<dbReference type="InterPro" id="IPR018931">
    <property type="entry name" value="DUF2520"/>
</dbReference>
<feature type="domain" description="DUF2520" evidence="2">
    <location>
        <begin position="137"/>
        <end position="261"/>
    </location>
</feature>
<dbReference type="Proteomes" id="UP000275727">
    <property type="component" value="Chromosome"/>
</dbReference>
<sequence>MIAGRAGIVGTGRVARALALGLGDRSSSVPMMWGRTPGHVPEGGGVLAARSLEELAEQCDLIAIAVSDDALPQVVDALAQAEHLRPDTLVFHVSGGCGAAILEPLRNRGTRTSAIHPVMTFTGNPELEVERMAGARFAVTGSDGEAARQSRAIVEALGGVAVQIAEERRTLYHAALSHAANHLVTLFAGATRALHAAGVEHPEALVAPLVRASLENSIAKGFDALSGPLMRGDLNMVRGHLLTLESDCPEVLPAYRAMALATVDELERRGKAPAPSPLRVALSAS</sequence>
<dbReference type="Gene3D" id="3.40.50.720">
    <property type="entry name" value="NAD(P)-binding Rossmann-like Domain"/>
    <property type="match status" value="1"/>
</dbReference>
<dbReference type="KEGG" id="smic:SmB9_01980"/>
<protein>
    <submittedName>
        <fullName evidence="4">Short-subunit dehydrogenase-like oxidoreductase (DUF2520 family)</fullName>
    </submittedName>
</protein>
<dbReference type="RefSeq" id="WP_243445492.1">
    <property type="nucleotide sequence ID" value="NZ_AP018711.1"/>
</dbReference>
<organism evidence="3 5">
    <name type="scientific">Sphingosinicella microcystinivorans</name>
    <dbReference type="NCBI Taxonomy" id="335406"/>
    <lineage>
        <taxon>Bacteria</taxon>
        <taxon>Pseudomonadati</taxon>
        <taxon>Pseudomonadota</taxon>
        <taxon>Alphaproteobacteria</taxon>
        <taxon>Sphingomonadales</taxon>
        <taxon>Sphingosinicellaceae</taxon>
        <taxon>Sphingosinicella</taxon>
    </lineage>
</organism>
<dbReference type="AlphaFoldDB" id="A0AAD1D2S2"/>
<evidence type="ECO:0000313" key="4">
    <source>
        <dbReference type="EMBL" id="RKS88784.1"/>
    </source>
</evidence>
<dbReference type="Gene3D" id="1.10.1040.20">
    <property type="entry name" value="ProC-like, C-terminal domain"/>
    <property type="match status" value="1"/>
</dbReference>
<dbReference type="SUPFAM" id="SSF51735">
    <property type="entry name" value="NAD(P)-binding Rossmann-fold domains"/>
    <property type="match status" value="1"/>
</dbReference>
<gene>
    <name evidence="4" type="ORF">DFR51_1994</name>
    <name evidence="3" type="ORF">SmB9_01980</name>
</gene>
<dbReference type="InterPro" id="IPR037108">
    <property type="entry name" value="TM1727-like_C_sf"/>
</dbReference>
<dbReference type="Pfam" id="PF10727">
    <property type="entry name" value="Rossmann-like"/>
    <property type="match status" value="1"/>
</dbReference>
<dbReference type="PANTHER" id="PTHR40459:SF1">
    <property type="entry name" value="CONSERVED HYPOTHETICAL ALANINE AND LEUCINE RICH PROTEIN"/>
    <property type="match status" value="1"/>
</dbReference>
<reference evidence="4 6" key="2">
    <citation type="submission" date="2018-10" db="EMBL/GenBank/DDBJ databases">
        <title>Genomic Encyclopedia of Type Strains, Phase IV (KMG-IV): sequencing the most valuable type-strain genomes for metagenomic binning, comparative biology and taxonomic classification.</title>
        <authorList>
            <person name="Goeker M."/>
        </authorList>
    </citation>
    <scope>NUCLEOTIDE SEQUENCE [LARGE SCALE GENOMIC DNA]</scope>
    <source>
        <strain evidence="4 6">DSM 19791</strain>
    </source>
</reference>
<dbReference type="Pfam" id="PF10728">
    <property type="entry name" value="DUF2520"/>
    <property type="match status" value="1"/>
</dbReference>
<dbReference type="EMBL" id="RBWX01000008">
    <property type="protein sequence ID" value="RKS88784.1"/>
    <property type="molecule type" value="Genomic_DNA"/>
</dbReference>
<reference evidence="3 5" key="1">
    <citation type="submission" date="2018-06" db="EMBL/GenBank/DDBJ databases">
        <title>Complete Genome Sequence of the Microcystin-Degrading Bacterium Sphingosinicella microcystinivorans Strain B-9.</title>
        <authorList>
            <person name="Jin H."/>
            <person name="Nishizawa T."/>
            <person name="Guo Y."/>
            <person name="Nishizawa A."/>
            <person name="Park H."/>
            <person name="Kato H."/>
            <person name="Tsuji K."/>
            <person name="Harada K."/>
        </authorList>
    </citation>
    <scope>NUCLEOTIDE SEQUENCE [LARGE SCALE GENOMIC DNA]</scope>
    <source>
        <strain evidence="3 5">B9</strain>
    </source>
</reference>
<dbReference type="InterPro" id="IPR008927">
    <property type="entry name" value="6-PGluconate_DH-like_C_sf"/>
</dbReference>
<dbReference type="Proteomes" id="UP000276029">
    <property type="component" value="Unassembled WGS sequence"/>
</dbReference>
<name>A0AAD1D2S2_SPHMI</name>